<dbReference type="EMBL" id="FR796459">
    <property type="protein sequence ID" value="CBZ08842.1"/>
    <property type="molecule type" value="Genomic_DNA"/>
</dbReference>
<dbReference type="AlphaFoldDB" id="E9AHG0"/>
<accession>A0A2K4YXU3</accession>
<reference evidence="1 2" key="1">
    <citation type="journal article" date="2007" name="Nat. Genet.">
        <title>Comparative genomic analysis of three Leishmania species that cause diverse human disease.</title>
        <authorList>
            <person name="Peacock C.S."/>
            <person name="Seeger K."/>
            <person name="Harris D."/>
            <person name="Murphy L."/>
            <person name="Ruiz J.C."/>
            <person name="Quail M.A."/>
            <person name="Peters N."/>
            <person name="Adlem E."/>
            <person name="Tivey A."/>
            <person name="Aslett M."/>
            <person name="Kerhornou A."/>
            <person name="Ivens A."/>
            <person name="Fraser A."/>
            <person name="Rajandream M.A."/>
            <person name="Carver T."/>
            <person name="Norbertczak H."/>
            <person name="Chillingworth T."/>
            <person name="Hance Z."/>
            <person name="Jagels K."/>
            <person name="Moule S."/>
            <person name="Ormond D."/>
            <person name="Rutter S."/>
            <person name="Squares R."/>
            <person name="Whitehead S."/>
            <person name="Rabbinowitsch E."/>
            <person name="Arrowsmith C."/>
            <person name="White B."/>
            <person name="Thurston S."/>
            <person name="Bringaud F."/>
            <person name="Baldauf S.L."/>
            <person name="Faulconbridge A."/>
            <person name="Jeffares D."/>
            <person name="Depledge D.P."/>
            <person name="Oyola S.O."/>
            <person name="Hilley J.D."/>
            <person name="Brito L.O."/>
            <person name="Tosi L.R."/>
            <person name="Barrell B."/>
            <person name="Cruz A.K."/>
            <person name="Mottram J.C."/>
            <person name="Smith D.F."/>
            <person name="Berriman M."/>
        </authorList>
    </citation>
    <scope>NUCLEOTIDE SEQUENCE [LARGE SCALE GENOMIC DNA]</scope>
    <source>
        <strain evidence="1 2">JPCM5</strain>
    </source>
</reference>
<proteinExistence type="predicted"/>
<evidence type="ECO:0000313" key="2">
    <source>
        <dbReference type="Proteomes" id="UP000008153"/>
    </source>
</evidence>
<name>E9AHG0_LEIIN</name>
<feature type="non-terminal residue" evidence="1">
    <location>
        <position position="1"/>
    </location>
</feature>
<evidence type="ECO:0000313" key="1">
    <source>
        <dbReference type="EMBL" id="CBZ08842.1"/>
    </source>
</evidence>
<sequence length="103" mass="11842">KRGRQTLRVSVAKDSFAIVLGLDTKRCAPPHQQRLSRNVCSHQAKAKEFVARFHQPCFLAWCHRTIGNLDALKDGARPRHEYQPSHPHPFFRCDECAHQHMCG</sequence>
<dbReference type="GeneID" id="10966533"/>
<dbReference type="Proteomes" id="UP000008153">
    <property type="component" value="Chromosome 27"/>
</dbReference>
<protein>
    <submittedName>
        <fullName evidence="1">Uncharacterized protein</fullName>
    </submittedName>
</protein>
<reference key="3">
    <citation type="submission" date="2011-02" db="EMBL/GenBank/DDBJ databases">
        <title>Chromosome and gene copy number variation allow genomic structural differences between species and strains of Leishmania.</title>
        <authorList>
            <person name="Hilley J.D."/>
            <person name="Rogers M."/>
            <person name="Wilkes J."/>
            <person name="Dickens N.J."/>
            <person name="Bates P."/>
            <person name="Depledge D.P."/>
            <person name="Harris D."/>
            <person name="Her Y."/>
            <person name="Herzyk P."/>
            <person name="Imamura H."/>
            <person name="Otto T.D."/>
            <person name="Saad W."/>
            <person name="Seeger K."/>
            <person name="Berriman M."/>
            <person name="Smith D.F."/>
            <person name="Hertz-Fowler C."/>
            <person name="Mottram J.C."/>
        </authorList>
    </citation>
    <scope>NUCLEOTIDE SEQUENCE</scope>
    <source>
        <strain>JPCM5</strain>
    </source>
</reference>
<dbReference type="RefSeq" id="XP_003392661.1">
    <property type="nucleotide sequence ID" value="XM_003392613.1"/>
</dbReference>
<dbReference type="OMA" id="QPCFLAW"/>
<dbReference type="VEuPathDB" id="TriTrypDB:LINF_270024250"/>
<dbReference type="InParanoid" id="E9AHG0"/>
<keyword evidence="2" id="KW-1185">Reference proteome</keyword>
<organism evidence="1 2">
    <name type="scientific">Leishmania infantum</name>
    <dbReference type="NCBI Taxonomy" id="5671"/>
    <lineage>
        <taxon>Eukaryota</taxon>
        <taxon>Discoba</taxon>
        <taxon>Euglenozoa</taxon>
        <taxon>Kinetoplastea</taxon>
        <taxon>Metakinetoplastina</taxon>
        <taxon>Trypanosomatida</taxon>
        <taxon>Trypanosomatidae</taxon>
        <taxon>Leishmaniinae</taxon>
        <taxon>Leishmania</taxon>
    </lineage>
</organism>
<reference evidence="1 2" key="2">
    <citation type="journal article" date="2011" name="Genome Res.">
        <title>Chromosome and gene copy number variation allow major structural change between species and strains of Leishmania.</title>
        <authorList>
            <person name="Rogers M.B."/>
            <person name="Hilley J.D."/>
            <person name="Dickens N.J."/>
            <person name="Wilkes J."/>
            <person name="Bates P.A."/>
            <person name="Depledge D.P."/>
            <person name="Harris D."/>
            <person name="Her Y."/>
            <person name="Herzyk P."/>
            <person name="Imamura H."/>
            <person name="Otto T.D."/>
            <person name="Sanders M."/>
            <person name="Seeger K."/>
            <person name="Dujardin J.C."/>
            <person name="Berriman M."/>
            <person name="Smith D.F."/>
            <person name="Hertz-Fowler C."/>
            <person name="Mottram J.C."/>
        </authorList>
    </citation>
    <scope>NUCLEOTIDE SEQUENCE [LARGE SCALE GENOMIC DNA]</scope>
    <source>
        <strain evidence="1 2">JPCM5</strain>
    </source>
</reference>
<gene>
    <name evidence="1" type="ORF">LINJ_27_1631</name>
</gene>
<accession>E9AHG0</accession>
<dbReference type="KEGG" id="lif:LINJ_27_1631"/>